<feature type="region of interest" description="Disordered" evidence="1">
    <location>
        <begin position="460"/>
        <end position="520"/>
    </location>
</feature>
<feature type="compositionally biased region" description="Polar residues" evidence="1">
    <location>
        <begin position="102"/>
        <end position="112"/>
    </location>
</feature>
<feature type="non-terminal residue" evidence="2">
    <location>
        <position position="1"/>
    </location>
</feature>
<evidence type="ECO:0000313" key="2">
    <source>
        <dbReference type="EMBL" id="RYC78871.1"/>
    </source>
</evidence>
<gene>
    <name evidence="2" type="ORF">BFJ63_vAg18254</name>
</gene>
<dbReference type="EMBL" id="MQTW01000882">
    <property type="protein sequence ID" value="RYC78871.1"/>
    <property type="molecule type" value="Genomic_DNA"/>
</dbReference>
<feature type="region of interest" description="Disordered" evidence="1">
    <location>
        <begin position="321"/>
        <end position="352"/>
    </location>
</feature>
<name>A0A4Q2UWX1_FUSOX</name>
<evidence type="ECO:0000256" key="1">
    <source>
        <dbReference type="SAM" id="MobiDB-lite"/>
    </source>
</evidence>
<comment type="caution">
    <text evidence="2">The sequence shown here is derived from an EMBL/GenBank/DDBJ whole genome shotgun (WGS) entry which is preliminary data.</text>
</comment>
<feature type="compositionally biased region" description="Polar residues" evidence="1">
    <location>
        <begin position="487"/>
        <end position="501"/>
    </location>
</feature>
<proteinExistence type="predicted"/>
<feature type="compositionally biased region" description="Low complexity" evidence="1">
    <location>
        <begin position="287"/>
        <end position="303"/>
    </location>
</feature>
<evidence type="ECO:0000313" key="3">
    <source>
        <dbReference type="Proteomes" id="UP000290540"/>
    </source>
</evidence>
<dbReference type="Proteomes" id="UP000290540">
    <property type="component" value="Unassembled WGS sequence"/>
</dbReference>
<feature type="compositionally biased region" description="Low complexity" evidence="1">
    <location>
        <begin position="460"/>
        <end position="473"/>
    </location>
</feature>
<feature type="compositionally biased region" description="Polar residues" evidence="1">
    <location>
        <begin position="324"/>
        <end position="352"/>
    </location>
</feature>
<organism evidence="2 3">
    <name type="scientific">Fusarium oxysporum f. sp. narcissi</name>
    <dbReference type="NCBI Taxonomy" id="451672"/>
    <lineage>
        <taxon>Eukaryota</taxon>
        <taxon>Fungi</taxon>
        <taxon>Dikarya</taxon>
        <taxon>Ascomycota</taxon>
        <taxon>Pezizomycotina</taxon>
        <taxon>Sordariomycetes</taxon>
        <taxon>Hypocreomycetidae</taxon>
        <taxon>Hypocreales</taxon>
        <taxon>Nectriaceae</taxon>
        <taxon>Fusarium</taxon>
        <taxon>Fusarium oxysporum species complex</taxon>
    </lineage>
</organism>
<reference evidence="2 3" key="1">
    <citation type="submission" date="2016-12" db="EMBL/GenBank/DDBJ databases">
        <title>Draft genome sequence of Fusarium oxysporum causing rot on Narcissus.</title>
        <authorList>
            <person name="Armitage A.D."/>
            <person name="Taylor A."/>
            <person name="Clarkson J.P."/>
            <person name="Harrison R.J."/>
            <person name="Jackson A.C."/>
        </authorList>
    </citation>
    <scope>NUCLEOTIDE SEQUENCE [LARGE SCALE GENOMIC DNA]</scope>
    <source>
        <strain evidence="2 3">N139</strain>
    </source>
</reference>
<feature type="compositionally biased region" description="Polar residues" evidence="1">
    <location>
        <begin position="508"/>
        <end position="520"/>
    </location>
</feature>
<feature type="region of interest" description="Disordered" evidence="1">
    <location>
        <begin position="250"/>
        <end position="303"/>
    </location>
</feature>
<protein>
    <submittedName>
        <fullName evidence="2">Uncharacterized protein</fullName>
    </submittedName>
</protein>
<feature type="compositionally biased region" description="Polar residues" evidence="1">
    <location>
        <begin position="136"/>
        <end position="146"/>
    </location>
</feature>
<feature type="region of interest" description="Disordered" evidence="1">
    <location>
        <begin position="80"/>
        <end position="174"/>
    </location>
</feature>
<accession>A0A4Q2UWX1</accession>
<dbReference type="AlphaFoldDB" id="A0A4Q2UWX1"/>
<sequence>LPRCYCDKQDGFSWAEGFNDGEPLVMEREFPVMYFDGQDFPAKSAVGWVSARDLRQFDANNKNSLVPHIRSVREFLKTRAEKRSPEHGLGGSKSEAPDATERSSTVANNNPLTPLKDPRHLHKTQIRVPGQDQEESSSLSATQLISPSDHVAPYGSPTQRPSLPDLRNEEEQPHRLGLGDVAIVCHELGRQLDEPCNLSEPTRTATLSNATQEIRHDADLVVIHCNERANGTAAPGENMRAGLFGSSGSEQALGDAVCPPHPPPRESYPVEPMTEPLKTPEFHATDTSLSSPSIPNTSSAAPTQPAPLCILQQDAQLEMGGPHSNRSTFNSTCPTTEEGQQAHQAPNVAKSSNETSDVVVGMPHLRPVPCDAGHPYISQTGPLYNFEASKSVLVLPPISSMLEQGVNSHLSQEPFNQAPPLTDQPSSFPAPLVRVTTNAPSPPLPPPLLWTQPLSTKLTTQSSAIQTSSSQGSNIQHAPTLPPHGQTYDSFHTRVASSSTTPDHHRLTSSAGPTSDSHDGCNTQASCRLDVTLPKGDWDQKLPRDLTQYLEKYQQEHNLSLGIDGLRIQSGHYTCPLCSQSKRKPYVRAGSFSSHLARHWASLMEKQ</sequence>